<dbReference type="AlphaFoldDB" id="A0AAI9U5T9"/>
<accession>A0AAI9U5T9</accession>
<keyword evidence="3" id="KW-1185">Reference proteome</keyword>
<name>A0AAI9U5T9_9PEZI</name>
<evidence type="ECO:0000313" key="3">
    <source>
        <dbReference type="Proteomes" id="UP001239213"/>
    </source>
</evidence>
<comment type="caution">
    <text evidence="2">The sequence shown here is derived from an EMBL/GenBank/DDBJ whole genome shotgun (WGS) entry which is preliminary data.</text>
</comment>
<dbReference type="EMBL" id="MPDP01000300">
    <property type="protein sequence ID" value="KAK1451119.1"/>
    <property type="molecule type" value="Genomic_DNA"/>
</dbReference>
<evidence type="ECO:0000313" key="2">
    <source>
        <dbReference type="EMBL" id="KAK1451119.1"/>
    </source>
</evidence>
<feature type="compositionally biased region" description="Basic and acidic residues" evidence="1">
    <location>
        <begin position="1"/>
        <end position="22"/>
    </location>
</feature>
<protein>
    <submittedName>
        <fullName evidence="2">Uncharacterized protein</fullName>
    </submittedName>
</protein>
<gene>
    <name evidence="2" type="ORF">CCUS01_11103</name>
</gene>
<sequence>MTLRTRPETERKKENKAERSIRYGEGASGRNSGDARAFRETRGDFRKLFLGQIRNMALHGKAGERAKGKLTRGYDDRYFGQGRRLKLWRLCHFFLTISSLWSSSGEASLGYTHHSVSLTDATGSKQSKQTSPSVRSFVWDLEDGGWFSSRIELPNVKMAAGRRLGPHAFRLPLRRPREQEFLALEAKDVSRSHELVLVLVEGAPEAGKSTVFKKPMDPWLICHTTTGDGRPRSEFDAVGDILSLENETPGSNCVSNPMESLLGSFDLQSNVITPKEAWLEGHRCLRLDTGSEAADQEADGRGKERPKECFSNLLLPKASLSGCCCEISDPLLTGITCGSVRGAVRLASSTSSTRQGEMKLQVISCRLCWSFIVKAVSPRLWLVGGLLSAVELASRTLSPAPSMPPFPLSLSLSLRYQLGGAEQDGRPLGARGAERRGLFTAFFIFLSSAPSSISLLSVTVVGPLWGHFGIHETIRTAANKCLLTQPDQVAPTRVGGGVRVTFLRFEEKKKCEASIDEMTLFVSNIIENKGQKKARPRPSRSMAESIPALAARSRGGVSCKIWSRVGRFEEKVQLAAGLGLTSQERLFSLRITKVYCLTACHCKLIHGPRGGKKAERDGSAKAASEQGFLGLWPRSSLRYFLSRRHLAGAYFQRGCQPAGLIFFLLISTSDSVEFFSPFELFFFRCWIESADCEEQEGPRAECGYLPWQFQYLCSSRHGAEGEKKKSKNIGSYLLRRYLLVPARIKIRFLCLDIQIPGSFDKVASSLGPAYSLRRQKKSVSYRARERRGEKLIVADIHIHLDLHRTDYTPGILCLLLFLTLPKLCPNPHPIKPAFPLRLWSRRFAPTSTGAADATDATDLLQLQGSPLQENTSNFVPYGVGSV</sequence>
<feature type="region of interest" description="Disordered" evidence="1">
    <location>
        <begin position="1"/>
        <end position="36"/>
    </location>
</feature>
<organism evidence="2 3">
    <name type="scientific">Colletotrichum cuscutae</name>
    <dbReference type="NCBI Taxonomy" id="1209917"/>
    <lineage>
        <taxon>Eukaryota</taxon>
        <taxon>Fungi</taxon>
        <taxon>Dikarya</taxon>
        <taxon>Ascomycota</taxon>
        <taxon>Pezizomycotina</taxon>
        <taxon>Sordariomycetes</taxon>
        <taxon>Hypocreomycetidae</taxon>
        <taxon>Glomerellales</taxon>
        <taxon>Glomerellaceae</taxon>
        <taxon>Colletotrichum</taxon>
        <taxon>Colletotrichum acutatum species complex</taxon>
    </lineage>
</organism>
<reference evidence="2" key="1">
    <citation type="submission" date="2016-11" db="EMBL/GenBank/DDBJ databases">
        <title>The genome sequence of Colletotrichum cuscutae.</title>
        <authorList>
            <person name="Baroncelli R."/>
        </authorList>
    </citation>
    <scope>NUCLEOTIDE SEQUENCE</scope>
    <source>
        <strain evidence="2">IMI 304802</strain>
    </source>
</reference>
<dbReference type="Proteomes" id="UP001239213">
    <property type="component" value="Unassembled WGS sequence"/>
</dbReference>
<proteinExistence type="predicted"/>
<evidence type="ECO:0000256" key="1">
    <source>
        <dbReference type="SAM" id="MobiDB-lite"/>
    </source>
</evidence>